<proteinExistence type="predicted"/>
<gene>
    <name evidence="2" type="ORF">XbrCFBP1976_18640</name>
</gene>
<dbReference type="Proteomes" id="UP000239710">
    <property type="component" value="Unassembled WGS sequence"/>
</dbReference>
<keyword evidence="1" id="KW-0812">Transmembrane</keyword>
<evidence type="ECO:0000313" key="2">
    <source>
        <dbReference type="EMBL" id="PPV05112.1"/>
    </source>
</evidence>
<keyword evidence="1" id="KW-0472">Membrane</keyword>
<keyword evidence="1" id="KW-1133">Transmembrane helix</keyword>
<dbReference type="EMBL" id="MDCE01000037">
    <property type="protein sequence ID" value="PPV05112.1"/>
    <property type="molecule type" value="Genomic_DNA"/>
</dbReference>
<sequence>MDACVDQPGWASYFRENMNALGLPAPDSLYGNVTAVNGAIVTLVGLAEKFGPRITVMELIKAGTRYERFITVAGLSASWYLGAVIGSAAVATGRHLACGTTLTEVLMAASEFKAPPDVRNVLVRQPIIYKTSLQGRSRFAALAKAHGGVSS</sequence>
<reference evidence="2 3" key="1">
    <citation type="submission" date="2016-08" db="EMBL/GenBank/DDBJ databases">
        <title>Evolution of the type three secretion system and type three effector repertoires in Xanthomonas.</title>
        <authorList>
            <person name="Merda D."/>
            <person name="Briand M."/>
            <person name="Bosis E."/>
            <person name="Rousseau C."/>
            <person name="Portier P."/>
            <person name="Jacques M.-A."/>
            <person name="Fischer-Le Saux M."/>
        </authorList>
    </citation>
    <scope>NUCLEOTIDE SEQUENCE [LARGE SCALE GENOMIC DNA]</scope>
    <source>
        <strain evidence="2 3">CFBP1976</strain>
    </source>
</reference>
<organism evidence="2 3">
    <name type="scientific">Xanthomonas bromi</name>
    <dbReference type="NCBI Taxonomy" id="56449"/>
    <lineage>
        <taxon>Bacteria</taxon>
        <taxon>Pseudomonadati</taxon>
        <taxon>Pseudomonadota</taxon>
        <taxon>Gammaproteobacteria</taxon>
        <taxon>Lysobacterales</taxon>
        <taxon>Lysobacteraceae</taxon>
        <taxon>Xanthomonas</taxon>
    </lineage>
</organism>
<accession>A0ABX5BLD3</accession>
<feature type="transmembrane region" description="Helical" evidence="1">
    <location>
        <begin position="69"/>
        <end position="91"/>
    </location>
</feature>
<comment type="caution">
    <text evidence="2">The sequence shown here is derived from an EMBL/GenBank/DDBJ whole genome shotgun (WGS) entry which is preliminary data.</text>
</comment>
<protein>
    <submittedName>
        <fullName evidence="2">Uncharacterized protein</fullName>
    </submittedName>
</protein>
<name>A0ABX5BLD3_9XANT</name>
<keyword evidence="3" id="KW-1185">Reference proteome</keyword>
<evidence type="ECO:0000256" key="1">
    <source>
        <dbReference type="SAM" id="Phobius"/>
    </source>
</evidence>
<evidence type="ECO:0000313" key="3">
    <source>
        <dbReference type="Proteomes" id="UP000239710"/>
    </source>
</evidence>
<feature type="transmembrane region" description="Helical" evidence="1">
    <location>
        <begin position="29"/>
        <end position="48"/>
    </location>
</feature>